<keyword evidence="3" id="KW-1185">Reference proteome</keyword>
<evidence type="ECO:0000256" key="1">
    <source>
        <dbReference type="SAM" id="SignalP"/>
    </source>
</evidence>
<dbReference type="KEGG" id="dmm:dnm_050650"/>
<dbReference type="SUPFAM" id="SSF111369">
    <property type="entry name" value="HlyD-like secretion proteins"/>
    <property type="match status" value="1"/>
</dbReference>
<dbReference type="Gene3D" id="1.10.287.470">
    <property type="entry name" value="Helix hairpin bin"/>
    <property type="match status" value="1"/>
</dbReference>
<dbReference type="GO" id="GO:0015562">
    <property type="term" value="F:efflux transmembrane transporter activity"/>
    <property type="evidence" value="ECO:0007669"/>
    <property type="project" value="TreeGrafter"/>
</dbReference>
<protein>
    <submittedName>
        <fullName evidence="2">RND efflux transporter domain-containing protein</fullName>
    </submittedName>
</protein>
<evidence type="ECO:0000313" key="2">
    <source>
        <dbReference type="EMBL" id="QTA89018.1"/>
    </source>
</evidence>
<dbReference type="Gene3D" id="2.40.30.170">
    <property type="match status" value="1"/>
</dbReference>
<dbReference type="AlphaFoldDB" id="A0A975BP10"/>
<dbReference type="RefSeq" id="WP_207683531.1">
    <property type="nucleotide sequence ID" value="NZ_CP061800.1"/>
</dbReference>
<proteinExistence type="predicted"/>
<sequence>MKPILFFMIFLFLCPCPGFAQDKLIIQRAKKNILLTGYTRSKTTVTVSSEVSGKVLRVNYDVGQTIGKKPFFETDPTFIDFQIKSTRQSIKKLKIAQQKIASRVSYLEKEFIRIDKLHKGDRATEVKRDAAEEELKQAKFESQTLAVEKAVLQTTLKELRERKNRHNISAPEGWIVVEKIVEAGEIIGPNMPLAKVSNYRTLVVPLSVSGKELAALKELPQAFEARLEGKPVTAAIHWVNPEFNEKTRKLSIQLVLTHYEGETRGGLRFSLPLETETEGFLVPKAAVISRYDNPRITIKGTGKPFNIMVLGETEDYVIIAEDEQLSLGTELTANE</sequence>
<accession>A0A975BP10</accession>
<name>A0A975BP10_9BACT</name>
<dbReference type="EMBL" id="CP061800">
    <property type="protein sequence ID" value="QTA89018.1"/>
    <property type="molecule type" value="Genomic_DNA"/>
</dbReference>
<feature type="signal peptide" evidence="1">
    <location>
        <begin position="1"/>
        <end position="20"/>
    </location>
</feature>
<keyword evidence="1" id="KW-0732">Signal</keyword>
<feature type="chain" id="PRO_5037754429" evidence="1">
    <location>
        <begin position="21"/>
        <end position="335"/>
    </location>
</feature>
<dbReference type="Proteomes" id="UP000663722">
    <property type="component" value="Chromosome"/>
</dbReference>
<dbReference type="GO" id="GO:1990281">
    <property type="term" value="C:efflux pump complex"/>
    <property type="evidence" value="ECO:0007669"/>
    <property type="project" value="TreeGrafter"/>
</dbReference>
<gene>
    <name evidence="2" type="ORF">dnm_050650</name>
</gene>
<dbReference type="PANTHER" id="PTHR30469">
    <property type="entry name" value="MULTIDRUG RESISTANCE PROTEIN MDTA"/>
    <property type="match status" value="1"/>
</dbReference>
<dbReference type="PANTHER" id="PTHR30469:SF15">
    <property type="entry name" value="HLYD FAMILY OF SECRETION PROTEINS"/>
    <property type="match status" value="1"/>
</dbReference>
<reference evidence="2" key="1">
    <citation type="journal article" date="2021" name="Microb. Physiol.">
        <title>Proteogenomic Insights into the Physiology of Marine, Sulfate-Reducing, Filamentous Desulfonema limicola and Desulfonema magnum.</title>
        <authorList>
            <person name="Schnaars V."/>
            <person name="Wohlbrand L."/>
            <person name="Scheve S."/>
            <person name="Hinrichs C."/>
            <person name="Reinhardt R."/>
            <person name="Rabus R."/>
        </authorList>
    </citation>
    <scope>NUCLEOTIDE SEQUENCE</scope>
    <source>
        <strain evidence="2">4be13</strain>
    </source>
</reference>
<organism evidence="2 3">
    <name type="scientific">Desulfonema magnum</name>
    <dbReference type="NCBI Taxonomy" id="45655"/>
    <lineage>
        <taxon>Bacteria</taxon>
        <taxon>Pseudomonadati</taxon>
        <taxon>Thermodesulfobacteriota</taxon>
        <taxon>Desulfobacteria</taxon>
        <taxon>Desulfobacterales</taxon>
        <taxon>Desulfococcaceae</taxon>
        <taxon>Desulfonema</taxon>
    </lineage>
</organism>
<evidence type="ECO:0000313" key="3">
    <source>
        <dbReference type="Proteomes" id="UP000663722"/>
    </source>
</evidence>
<dbReference type="Gene3D" id="2.40.50.100">
    <property type="match status" value="1"/>
</dbReference>